<keyword evidence="4" id="KW-1185">Reference proteome</keyword>
<dbReference type="Proteomes" id="UP000664859">
    <property type="component" value="Unassembled WGS sequence"/>
</dbReference>
<dbReference type="EMBL" id="JAFCMP010000183">
    <property type="protein sequence ID" value="KAG5183869.1"/>
    <property type="molecule type" value="Genomic_DNA"/>
</dbReference>
<dbReference type="Gene3D" id="3.30.710.10">
    <property type="entry name" value="Potassium Channel Kv1.1, Chain A"/>
    <property type="match status" value="1"/>
</dbReference>
<reference evidence="3" key="1">
    <citation type="submission" date="2021-02" db="EMBL/GenBank/DDBJ databases">
        <title>First Annotated Genome of the Yellow-green Alga Tribonema minus.</title>
        <authorList>
            <person name="Mahan K.M."/>
        </authorList>
    </citation>
    <scope>NUCLEOTIDE SEQUENCE</scope>
    <source>
        <strain evidence="3">UTEX B ZZ1240</strain>
    </source>
</reference>
<dbReference type="InterPro" id="IPR011333">
    <property type="entry name" value="SKP1/BTB/POZ_sf"/>
</dbReference>
<dbReference type="PROSITE" id="PS50097">
    <property type="entry name" value="BTB"/>
    <property type="match status" value="1"/>
</dbReference>
<feature type="compositionally biased region" description="Gly residues" evidence="1">
    <location>
        <begin position="414"/>
        <end position="431"/>
    </location>
</feature>
<protein>
    <submittedName>
        <fullName evidence="3">BTB/POZ domain-containing protein</fullName>
    </submittedName>
</protein>
<dbReference type="Pfam" id="PF00651">
    <property type="entry name" value="BTB"/>
    <property type="match status" value="1"/>
</dbReference>
<dbReference type="OrthoDB" id="10249567at2759"/>
<proteinExistence type="predicted"/>
<evidence type="ECO:0000259" key="2">
    <source>
        <dbReference type="PROSITE" id="PS50097"/>
    </source>
</evidence>
<organism evidence="3 4">
    <name type="scientific">Tribonema minus</name>
    <dbReference type="NCBI Taxonomy" id="303371"/>
    <lineage>
        <taxon>Eukaryota</taxon>
        <taxon>Sar</taxon>
        <taxon>Stramenopiles</taxon>
        <taxon>Ochrophyta</taxon>
        <taxon>PX clade</taxon>
        <taxon>Xanthophyceae</taxon>
        <taxon>Tribonematales</taxon>
        <taxon>Tribonemataceae</taxon>
        <taxon>Tribonema</taxon>
    </lineage>
</organism>
<dbReference type="SMART" id="SM00225">
    <property type="entry name" value="BTB"/>
    <property type="match status" value="1"/>
</dbReference>
<dbReference type="SUPFAM" id="SSF54695">
    <property type="entry name" value="POZ domain"/>
    <property type="match status" value="1"/>
</dbReference>
<name>A0A835Z005_9STRA</name>
<gene>
    <name evidence="3" type="ORF">JKP88DRAFT_255661</name>
</gene>
<dbReference type="AlphaFoldDB" id="A0A835Z005"/>
<evidence type="ECO:0000313" key="4">
    <source>
        <dbReference type="Proteomes" id="UP000664859"/>
    </source>
</evidence>
<sequence>MAQVAADANANQAGYNGNQVTHQLDFIVKAGEDLILEGKERTYIRVRAGTPYTCVMLKSQRFASLFRHYAKKHGLRKEDLAYYFVDGLRNEHLSSAVSVCVTAIAPLRALFALCQDTPESVNLQPRDEVIVRRRRLSPAAAGRATEEAAEARDRFISHLAGMRECPEHMDVTFCVGESRQELRAHKFVLVAHADYFKNMFKPAGGMLEANVGRIDVPDHDVATVRRMLEYFYTNQIADLARCTAEEFVALLSISEQYQLQHLKELTETAAKRRLSTSNVAGLLVASDLLSAPGLYAACLRFVRINMHECANDEMLNLYKGLYAACLRFVRINMHDCAKDELCKEQYATCLRFVRCNMHDCANDENFRAEMMTNPELSMKIIKYISDGGVAEPESAGAAGQSNKRRRVENQAAANGGGGAAAGGGGGGGAHP</sequence>
<dbReference type="PANTHER" id="PTHR24413">
    <property type="entry name" value="SPECKLE-TYPE POZ PROTEIN"/>
    <property type="match status" value="1"/>
</dbReference>
<evidence type="ECO:0000256" key="1">
    <source>
        <dbReference type="SAM" id="MobiDB-lite"/>
    </source>
</evidence>
<dbReference type="InterPro" id="IPR000210">
    <property type="entry name" value="BTB/POZ_dom"/>
</dbReference>
<comment type="caution">
    <text evidence="3">The sequence shown here is derived from an EMBL/GenBank/DDBJ whole genome shotgun (WGS) entry which is preliminary data.</text>
</comment>
<feature type="region of interest" description="Disordered" evidence="1">
    <location>
        <begin position="394"/>
        <end position="431"/>
    </location>
</feature>
<accession>A0A835Z005</accession>
<feature type="domain" description="BTB" evidence="2">
    <location>
        <begin position="169"/>
        <end position="236"/>
    </location>
</feature>
<evidence type="ECO:0000313" key="3">
    <source>
        <dbReference type="EMBL" id="KAG5183869.1"/>
    </source>
</evidence>